<keyword evidence="1" id="KW-0175">Coiled coil</keyword>
<accession>A0A418BVR7</accession>
<feature type="coiled-coil region" evidence="1">
    <location>
        <begin position="16"/>
        <end position="43"/>
    </location>
</feature>
<comment type="caution">
    <text evidence="2">The sequence shown here is derived from an EMBL/GenBank/DDBJ whole genome shotgun (WGS) entry which is preliminary data.</text>
</comment>
<dbReference type="VEuPathDB" id="FungiDB:H257_05563"/>
<dbReference type="EMBL" id="QUTB01005592">
    <property type="protein sequence ID" value="RHY54509.1"/>
    <property type="molecule type" value="Genomic_DNA"/>
</dbReference>
<protein>
    <submittedName>
        <fullName evidence="2">Uncharacterized protein</fullName>
    </submittedName>
</protein>
<name>A0A418BVR7_APHAT</name>
<dbReference type="VEuPathDB" id="FungiDB:H257_05564"/>
<reference evidence="2 3" key="1">
    <citation type="submission" date="2018-08" db="EMBL/GenBank/DDBJ databases">
        <title>Aphanomyces genome sequencing and annotation.</title>
        <authorList>
            <person name="Minardi D."/>
            <person name="Oidtmann B."/>
            <person name="Van Der Giezen M."/>
            <person name="Studholme D.J."/>
        </authorList>
    </citation>
    <scope>NUCLEOTIDE SEQUENCE [LARGE SCALE GENOMIC DNA]</scope>
    <source>
        <strain evidence="2 3">Si</strain>
    </source>
</reference>
<feature type="coiled-coil region" evidence="1">
    <location>
        <begin position="78"/>
        <end position="180"/>
    </location>
</feature>
<evidence type="ECO:0000256" key="1">
    <source>
        <dbReference type="SAM" id="Coils"/>
    </source>
</evidence>
<evidence type="ECO:0000313" key="3">
    <source>
        <dbReference type="Proteomes" id="UP000283543"/>
    </source>
</evidence>
<proteinExistence type="predicted"/>
<gene>
    <name evidence="2" type="ORF">DYB34_002652</name>
</gene>
<organism evidence="2 3">
    <name type="scientific">Aphanomyces astaci</name>
    <name type="common">Crayfish plague agent</name>
    <dbReference type="NCBI Taxonomy" id="112090"/>
    <lineage>
        <taxon>Eukaryota</taxon>
        <taxon>Sar</taxon>
        <taxon>Stramenopiles</taxon>
        <taxon>Oomycota</taxon>
        <taxon>Saprolegniomycetes</taxon>
        <taxon>Saprolegniales</taxon>
        <taxon>Verrucalvaceae</taxon>
        <taxon>Aphanomyces</taxon>
    </lineage>
</organism>
<feature type="coiled-coil region" evidence="1">
    <location>
        <begin position="229"/>
        <end position="284"/>
    </location>
</feature>
<evidence type="ECO:0000313" key="2">
    <source>
        <dbReference type="EMBL" id="RHY54509.1"/>
    </source>
</evidence>
<sequence length="424" mass="47770">MTDVLGKLTNVDLELKATARQKLREATDDAMRLREQVKQKDLLLVDNHNLHSSKELRAELEADKVQFKQKQVDWMDQIASLQLALQQSEETFQKREKEWHLEQAKQVALQSHGDTHTQHTTAALQAKLAEKTAEAATLQETLDGCTQRAAHALDQEQLKVHRLQGEKDSLSAKLTTAQELVVPYLEDDLVKLTDERTNDKQSFEKSQAHLQAQLDETLAASFNARRSLADEHKKVADKLTKSLVKAERKRDAYKEKCLQVHERYKAAAMAKEAAAVQLQQLKDQHHIEIQQFLTQWSHAEDSRLSGSMPVLCSFEEFNVPVSVCFSRRMQLDCKTVTAVSLLDAHQDSYGSFMSALRVAVALAVTTPVLSTVIGGSEPTRCTSCWQLTHCTALNGLSLPDPIVGYTRYAQYFCHNIIAFLLHTS</sequence>
<dbReference type="Proteomes" id="UP000283543">
    <property type="component" value="Unassembled WGS sequence"/>
</dbReference>
<dbReference type="AlphaFoldDB" id="A0A418BVR7"/>